<dbReference type="PANTHER" id="PTHR13448">
    <property type="entry name" value="TRANSMEMBRANE PROTEIN 214"/>
    <property type="match status" value="1"/>
</dbReference>
<sequence>MDENSALIAQLLMEDEIEMRNRNGEGNVVVNVNGNGKDQSDGGWKTVTSSKRNKKQQLPNVSNLSENSYSDHRRSNGVGGGEANVFRSIEQHLEDRRRRIEEESRRREEESGERDGSKRHSDEDDGESDDGDRGGAGEQVKKVKKPKAKKPKVTVAEAAAKIDAGDLGAFLVDITVSYETRQDILLMRFADYIGRAFSPVSAAQFPWLKIFKESSVAKLVDIPLAHISQDVYKTAVDWLGQRSLEALASFVLWSMDSIFDDLASHQGITKGSKKVVQQSPSKSLVAFRNISLYMFQCSLIWRSELRELLRLAKIEYSVRILMVRVLRYTWLITANYCFGGNSVRLERKQGLMYARNYAYFKALFMVSTPISTLKVAIFVVLAMALQRKPDVLINLLPLISENPKYQGQDKLPVTVWMIAQASQGDLVVGLYMWIRVLFPMLSGKSSNNPQSRDLILQLVERILSSPKARTILINGAVKKGERVVPASALELLMRVTFPVPSARVKATERFEAVYPTLKEIALAGSSGSKAMKQVTQQILNISVKATGEGNSELSREASEIFIWCLTKNPECYKQWDMFYLDNLEASVKVLRKLSDEWKDHSVKHSSLDLVRETLKSFRQKNEKALAKAGNAGDHASLKEADKHCKAILGQFSRGRGCVRSLFIVSAALAGGAVIVSQKEYWDLQKLSAMLNLPSL</sequence>
<evidence type="ECO:0000256" key="12">
    <source>
        <dbReference type="SAM" id="Phobius"/>
    </source>
</evidence>
<evidence type="ECO:0000256" key="10">
    <source>
        <dbReference type="ARBA" id="ARBA00024938"/>
    </source>
</evidence>
<dbReference type="InterPro" id="IPR019308">
    <property type="entry name" value="TMEM214"/>
</dbReference>
<keyword evidence="8 12" id="KW-0472">Membrane</keyword>
<dbReference type="Pfam" id="PF10151">
    <property type="entry name" value="TMEM214"/>
    <property type="match status" value="1"/>
</dbReference>
<feature type="transmembrane region" description="Helical" evidence="12">
    <location>
        <begin position="359"/>
        <end position="385"/>
    </location>
</feature>
<evidence type="ECO:0000256" key="9">
    <source>
        <dbReference type="ARBA" id="ARBA00023180"/>
    </source>
</evidence>
<evidence type="ECO:0000256" key="6">
    <source>
        <dbReference type="ARBA" id="ARBA00022824"/>
    </source>
</evidence>
<proteinExistence type="inferred from homology"/>
<dbReference type="EMBL" id="VDCV01000017">
    <property type="protein sequence ID" value="KAB5516683.1"/>
    <property type="molecule type" value="Genomic_DNA"/>
</dbReference>
<keyword evidence="9" id="KW-0325">Glycoprotein</keyword>
<keyword evidence="5" id="KW-0053">Apoptosis</keyword>
<comment type="function">
    <text evidence="10">Critical mediator, in cooperation with CASP4, of endoplasmic reticulum-stress induced apoptosis. Required or the activation of CASP4 following endoplasmic reticulum stress.</text>
</comment>
<evidence type="ECO:0000313" key="13">
    <source>
        <dbReference type="EMBL" id="KAB5516683.1"/>
    </source>
</evidence>
<dbReference type="AlphaFoldDB" id="A0A5N5JGW0"/>
<evidence type="ECO:0000256" key="8">
    <source>
        <dbReference type="ARBA" id="ARBA00023136"/>
    </source>
</evidence>
<gene>
    <name evidence="13" type="ORF">DKX38_027331</name>
</gene>
<comment type="subcellular location">
    <subcellularLocation>
        <location evidence="1">Endoplasmic reticulum membrane</location>
        <topology evidence="1">Multi-pass membrane protein</topology>
    </subcellularLocation>
</comment>
<evidence type="ECO:0000256" key="3">
    <source>
        <dbReference type="ARBA" id="ARBA00011720"/>
    </source>
</evidence>
<dbReference type="Proteomes" id="UP000326939">
    <property type="component" value="Chromosome 17"/>
</dbReference>
<reference evidence="14" key="1">
    <citation type="journal article" date="2019" name="Gigascience">
        <title>De novo genome assembly of the endangered Acer yangbiense, a plant species with extremely small populations endemic to Yunnan Province, China.</title>
        <authorList>
            <person name="Yang J."/>
            <person name="Wariss H.M."/>
            <person name="Tao L."/>
            <person name="Zhang R."/>
            <person name="Yun Q."/>
            <person name="Hollingsworth P."/>
            <person name="Dao Z."/>
            <person name="Luo G."/>
            <person name="Guo H."/>
            <person name="Ma Y."/>
            <person name="Sun W."/>
        </authorList>
    </citation>
    <scope>NUCLEOTIDE SEQUENCE [LARGE SCALE GENOMIC DNA]</scope>
    <source>
        <strain evidence="14">cv. br00</strain>
    </source>
</reference>
<name>A0A5N5JGW0_9ROSI</name>
<evidence type="ECO:0000256" key="2">
    <source>
        <dbReference type="ARBA" id="ARBA00007984"/>
    </source>
</evidence>
<feature type="transmembrane region" description="Helical" evidence="12">
    <location>
        <begin position="316"/>
        <end position="338"/>
    </location>
</feature>
<feature type="region of interest" description="Disordered" evidence="11">
    <location>
        <begin position="26"/>
        <end position="152"/>
    </location>
</feature>
<evidence type="ECO:0000313" key="14">
    <source>
        <dbReference type="Proteomes" id="UP000326939"/>
    </source>
</evidence>
<comment type="subunit">
    <text evidence="3">Constitutively interacts with CASP4; required for the localization of procaspase 4 to the ER.</text>
</comment>
<organism evidence="13 14">
    <name type="scientific">Salix brachista</name>
    <dbReference type="NCBI Taxonomy" id="2182728"/>
    <lineage>
        <taxon>Eukaryota</taxon>
        <taxon>Viridiplantae</taxon>
        <taxon>Streptophyta</taxon>
        <taxon>Embryophyta</taxon>
        <taxon>Tracheophyta</taxon>
        <taxon>Spermatophyta</taxon>
        <taxon>Magnoliopsida</taxon>
        <taxon>eudicotyledons</taxon>
        <taxon>Gunneridae</taxon>
        <taxon>Pentapetalae</taxon>
        <taxon>rosids</taxon>
        <taxon>fabids</taxon>
        <taxon>Malpighiales</taxon>
        <taxon>Salicaceae</taxon>
        <taxon>Saliceae</taxon>
        <taxon>Salix</taxon>
    </lineage>
</organism>
<dbReference type="GO" id="GO:0005794">
    <property type="term" value="C:Golgi apparatus"/>
    <property type="evidence" value="ECO:0007669"/>
    <property type="project" value="TreeGrafter"/>
</dbReference>
<evidence type="ECO:0000256" key="4">
    <source>
        <dbReference type="ARBA" id="ARBA00022692"/>
    </source>
</evidence>
<feature type="compositionally biased region" description="Low complexity" evidence="11">
    <location>
        <begin position="26"/>
        <end position="36"/>
    </location>
</feature>
<feature type="compositionally biased region" description="Basic residues" evidence="11">
    <location>
        <begin position="142"/>
        <end position="152"/>
    </location>
</feature>
<feature type="compositionally biased region" description="Basic and acidic residues" evidence="11">
    <location>
        <begin position="131"/>
        <end position="141"/>
    </location>
</feature>
<keyword evidence="4 12" id="KW-0812">Transmembrane</keyword>
<evidence type="ECO:0000256" key="1">
    <source>
        <dbReference type="ARBA" id="ARBA00004477"/>
    </source>
</evidence>
<keyword evidence="6" id="KW-0256">Endoplasmic reticulum</keyword>
<comment type="caution">
    <text evidence="13">The sequence shown here is derived from an EMBL/GenBank/DDBJ whole genome shotgun (WGS) entry which is preliminary data.</text>
</comment>
<protein>
    <recommendedName>
        <fullName evidence="15">Transmembrane protein</fullName>
    </recommendedName>
</protein>
<feature type="compositionally biased region" description="Polar residues" evidence="11">
    <location>
        <begin position="46"/>
        <end position="68"/>
    </location>
</feature>
<dbReference type="GO" id="GO:0005789">
    <property type="term" value="C:endoplasmic reticulum membrane"/>
    <property type="evidence" value="ECO:0007669"/>
    <property type="project" value="UniProtKB-SubCell"/>
</dbReference>
<keyword evidence="14" id="KW-1185">Reference proteome</keyword>
<evidence type="ECO:0008006" key="15">
    <source>
        <dbReference type="Google" id="ProtNLM"/>
    </source>
</evidence>
<evidence type="ECO:0000256" key="11">
    <source>
        <dbReference type="SAM" id="MobiDB-lite"/>
    </source>
</evidence>
<accession>A0A5N5JGW0</accession>
<feature type="compositionally biased region" description="Basic and acidic residues" evidence="11">
    <location>
        <begin position="89"/>
        <end position="122"/>
    </location>
</feature>
<evidence type="ECO:0000256" key="5">
    <source>
        <dbReference type="ARBA" id="ARBA00022703"/>
    </source>
</evidence>
<dbReference type="PANTHER" id="PTHR13448:SF0">
    <property type="entry name" value="TRANSMEMBRANE PROTEIN 214"/>
    <property type="match status" value="1"/>
</dbReference>
<keyword evidence="7 12" id="KW-1133">Transmembrane helix</keyword>
<evidence type="ECO:0000256" key="7">
    <source>
        <dbReference type="ARBA" id="ARBA00022989"/>
    </source>
</evidence>
<comment type="similarity">
    <text evidence="2">Belongs to the TMEM214 family.</text>
</comment>